<proteinExistence type="predicted"/>
<dbReference type="Proteomes" id="UP001501057">
    <property type="component" value="Unassembled WGS sequence"/>
</dbReference>
<dbReference type="PANTHER" id="PTHR21666">
    <property type="entry name" value="PEPTIDASE-RELATED"/>
    <property type="match status" value="1"/>
</dbReference>
<protein>
    <recommendedName>
        <fullName evidence="3">M23ase beta-sheet core domain-containing protein</fullName>
    </recommendedName>
</protein>
<dbReference type="InterPro" id="IPR016047">
    <property type="entry name" value="M23ase_b-sheet_dom"/>
</dbReference>
<dbReference type="SUPFAM" id="SSF51261">
    <property type="entry name" value="Duplicated hybrid motif"/>
    <property type="match status" value="1"/>
</dbReference>
<dbReference type="PANTHER" id="PTHR21666:SF270">
    <property type="entry name" value="MUREIN HYDROLASE ACTIVATOR ENVC"/>
    <property type="match status" value="1"/>
</dbReference>
<comment type="caution">
    <text evidence="4">The sequence shown here is derived from an EMBL/GenBank/DDBJ whole genome shotgun (WGS) entry which is preliminary data.</text>
</comment>
<organism evidence="4 5">
    <name type="scientific">Aeromicrobium alkaliterrae</name>
    <dbReference type="NCBI Taxonomy" id="302168"/>
    <lineage>
        <taxon>Bacteria</taxon>
        <taxon>Bacillati</taxon>
        <taxon>Actinomycetota</taxon>
        <taxon>Actinomycetes</taxon>
        <taxon>Propionibacteriales</taxon>
        <taxon>Nocardioidaceae</taxon>
        <taxon>Aeromicrobium</taxon>
    </lineage>
</organism>
<sequence length="320" mass="32365">MTVATHARHLPTFAVGLTAVVLTVATLTPSAGTAAEPASATALETTPDWYGQQPPTPPGALATQPPGALFASGVYVDPMPTPCAATIAGNPYVHDPHVDMPDAGVPAPAVPPPIAPAPAAPAPPSPAPPAPVTPTPPPTPTPTPPPSEVTPTPTPTPTAPPAPEAEDGTVVPASFRVQVTSAAPQAFRLPLSGYRVTSEYGLRNSPTVPGLVACHTGLDLAAPAGTPILAVADGLIERTGNAGGYGQLTVQRLRDGTQLWYAHQSRFEATTGTTVAAGDVIGYVGSTGNSTGPHLHLEVHLAGTTRTNPRTWLAFYGLAV</sequence>
<dbReference type="EMBL" id="BAAAME010000002">
    <property type="protein sequence ID" value="GAA1730568.1"/>
    <property type="molecule type" value="Genomic_DNA"/>
</dbReference>
<dbReference type="InterPro" id="IPR011055">
    <property type="entry name" value="Dup_hybrid_motif"/>
</dbReference>
<dbReference type="CDD" id="cd12797">
    <property type="entry name" value="M23_peptidase"/>
    <property type="match status" value="1"/>
</dbReference>
<dbReference type="Pfam" id="PF01551">
    <property type="entry name" value="Peptidase_M23"/>
    <property type="match status" value="1"/>
</dbReference>
<dbReference type="RefSeq" id="WP_344198172.1">
    <property type="nucleotide sequence ID" value="NZ_BAAAME010000002.1"/>
</dbReference>
<feature type="chain" id="PRO_5047159965" description="M23ase beta-sheet core domain-containing protein" evidence="2">
    <location>
        <begin position="35"/>
        <end position="320"/>
    </location>
</feature>
<gene>
    <name evidence="4" type="ORF">GCM10009710_08960</name>
</gene>
<evidence type="ECO:0000256" key="2">
    <source>
        <dbReference type="SAM" id="SignalP"/>
    </source>
</evidence>
<evidence type="ECO:0000313" key="5">
    <source>
        <dbReference type="Proteomes" id="UP001501057"/>
    </source>
</evidence>
<keyword evidence="5" id="KW-1185">Reference proteome</keyword>
<feature type="signal peptide" evidence="2">
    <location>
        <begin position="1"/>
        <end position="34"/>
    </location>
</feature>
<feature type="compositionally biased region" description="Pro residues" evidence="1">
    <location>
        <begin position="108"/>
        <end position="163"/>
    </location>
</feature>
<evidence type="ECO:0000256" key="1">
    <source>
        <dbReference type="SAM" id="MobiDB-lite"/>
    </source>
</evidence>
<keyword evidence="2" id="KW-0732">Signal</keyword>
<feature type="region of interest" description="Disordered" evidence="1">
    <location>
        <begin position="99"/>
        <end position="167"/>
    </location>
</feature>
<feature type="domain" description="M23ase beta-sheet core" evidence="3">
    <location>
        <begin position="215"/>
        <end position="304"/>
    </location>
</feature>
<name>A0ABN2JMY5_9ACTN</name>
<reference evidence="4 5" key="1">
    <citation type="journal article" date="2019" name="Int. J. Syst. Evol. Microbiol.">
        <title>The Global Catalogue of Microorganisms (GCM) 10K type strain sequencing project: providing services to taxonomists for standard genome sequencing and annotation.</title>
        <authorList>
            <consortium name="The Broad Institute Genomics Platform"/>
            <consortium name="The Broad Institute Genome Sequencing Center for Infectious Disease"/>
            <person name="Wu L."/>
            <person name="Ma J."/>
        </authorList>
    </citation>
    <scope>NUCLEOTIDE SEQUENCE [LARGE SCALE GENOMIC DNA]</scope>
    <source>
        <strain evidence="4 5">JCM 13518</strain>
    </source>
</reference>
<dbReference type="Gene3D" id="2.70.70.10">
    <property type="entry name" value="Glucose Permease (Domain IIA)"/>
    <property type="match status" value="1"/>
</dbReference>
<evidence type="ECO:0000313" key="4">
    <source>
        <dbReference type="EMBL" id="GAA1730568.1"/>
    </source>
</evidence>
<accession>A0ABN2JMY5</accession>
<dbReference type="InterPro" id="IPR050570">
    <property type="entry name" value="Cell_wall_metabolism_enzyme"/>
</dbReference>
<evidence type="ECO:0000259" key="3">
    <source>
        <dbReference type="Pfam" id="PF01551"/>
    </source>
</evidence>